<evidence type="ECO:0000256" key="1">
    <source>
        <dbReference type="SAM" id="MobiDB-lite"/>
    </source>
</evidence>
<feature type="region of interest" description="Disordered" evidence="1">
    <location>
        <begin position="96"/>
        <end position="132"/>
    </location>
</feature>
<evidence type="ECO:0000313" key="2">
    <source>
        <dbReference type="EMBL" id="KAA8530493.1"/>
    </source>
</evidence>
<dbReference type="EMBL" id="CM018043">
    <property type="protein sequence ID" value="KAA8530493.1"/>
    <property type="molecule type" value="Genomic_DNA"/>
</dbReference>
<name>A0A5J5AHI9_9ASTE</name>
<dbReference type="Proteomes" id="UP000325577">
    <property type="component" value="Linkage Group LG2"/>
</dbReference>
<keyword evidence="3" id="KW-1185">Reference proteome</keyword>
<feature type="compositionally biased region" description="Gly residues" evidence="1">
    <location>
        <begin position="117"/>
        <end position="132"/>
    </location>
</feature>
<dbReference type="OrthoDB" id="1831332at2759"/>
<reference evidence="2 3" key="1">
    <citation type="submission" date="2019-09" db="EMBL/GenBank/DDBJ databases">
        <title>A chromosome-level genome assembly of the Chinese tupelo Nyssa sinensis.</title>
        <authorList>
            <person name="Yang X."/>
            <person name="Kang M."/>
            <person name="Yang Y."/>
            <person name="Xiong H."/>
            <person name="Wang M."/>
            <person name="Zhang Z."/>
            <person name="Wang Z."/>
            <person name="Wu H."/>
            <person name="Ma T."/>
            <person name="Liu J."/>
            <person name="Xi Z."/>
        </authorList>
    </citation>
    <scope>NUCLEOTIDE SEQUENCE [LARGE SCALE GENOMIC DNA]</scope>
    <source>
        <strain evidence="2">J267</strain>
        <tissue evidence="2">Leaf</tissue>
    </source>
</reference>
<dbReference type="AlphaFoldDB" id="A0A5J5AHI9"/>
<evidence type="ECO:0000313" key="3">
    <source>
        <dbReference type="Proteomes" id="UP000325577"/>
    </source>
</evidence>
<accession>A0A5J5AHI9</accession>
<proteinExistence type="predicted"/>
<gene>
    <name evidence="2" type="ORF">F0562_005202</name>
</gene>
<sequence>MISSAAAVNGFKVLRSQPKSNTYSRKLTDEMVEIDDAASLSKNRQRRMSDLAKEVDIETLIAISVCFPVDSLTEEEIKANVSPPFGLGFNVVDGGSSISPELHPPVMEQVRDEGNARRGGGARGETRGCGGG</sequence>
<organism evidence="2 3">
    <name type="scientific">Nyssa sinensis</name>
    <dbReference type="NCBI Taxonomy" id="561372"/>
    <lineage>
        <taxon>Eukaryota</taxon>
        <taxon>Viridiplantae</taxon>
        <taxon>Streptophyta</taxon>
        <taxon>Embryophyta</taxon>
        <taxon>Tracheophyta</taxon>
        <taxon>Spermatophyta</taxon>
        <taxon>Magnoliopsida</taxon>
        <taxon>eudicotyledons</taxon>
        <taxon>Gunneridae</taxon>
        <taxon>Pentapetalae</taxon>
        <taxon>asterids</taxon>
        <taxon>Cornales</taxon>
        <taxon>Nyssaceae</taxon>
        <taxon>Nyssa</taxon>
    </lineage>
</organism>
<protein>
    <submittedName>
        <fullName evidence="2">Uncharacterized protein</fullName>
    </submittedName>
</protein>